<dbReference type="KEGG" id="ccar:122141618"/>
<feature type="compositionally biased region" description="Low complexity" evidence="1">
    <location>
        <begin position="228"/>
        <end position="238"/>
    </location>
</feature>
<dbReference type="RefSeq" id="XP_042605447.1">
    <property type="nucleotide sequence ID" value="XM_042749513.1"/>
</dbReference>
<evidence type="ECO:0000256" key="1">
    <source>
        <dbReference type="SAM" id="MobiDB-lite"/>
    </source>
</evidence>
<proteinExistence type="predicted"/>
<sequence length="291" mass="32626">MESKPNFRFEAGELVLRPSKKAAPLEKVHLSQVAEGVPFVPKVPEDVLEEAKVRVIHGGGCPFDDLLLESQSAIQFGQYRGKTFKWMLENDLGYSLMVLSGHQREREAGRLDRGALMANKDVFLKYACTFEKVAEAIKVRRQREGTIPLVGSGFYSKNTFKELYEAKDRERKSYVDFIKSKKTSAGSKMDALKKYILQREWKKIGAKERKKSSSASSASQPVPHPSHLASTPPTQSSLSQPAAVHESALWTRKAVLSRSFESLWRNFFRRTCSLSEITGGQLCCFAISDSA</sequence>
<dbReference type="GeneID" id="122141618"/>
<organism evidence="2">
    <name type="scientific">Cyprinus carpio</name>
    <name type="common">Common carp</name>
    <dbReference type="NCBI Taxonomy" id="7962"/>
    <lineage>
        <taxon>Eukaryota</taxon>
        <taxon>Metazoa</taxon>
        <taxon>Chordata</taxon>
        <taxon>Craniata</taxon>
        <taxon>Vertebrata</taxon>
        <taxon>Euteleostomi</taxon>
        <taxon>Actinopterygii</taxon>
        <taxon>Neopterygii</taxon>
        <taxon>Teleostei</taxon>
        <taxon>Ostariophysi</taxon>
        <taxon>Cypriniformes</taxon>
        <taxon>Cyprinidae</taxon>
        <taxon>Cyprininae</taxon>
        <taxon>Cyprinus</taxon>
    </lineage>
</organism>
<dbReference type="AlphaFoldDB" id="A0A9Q9XP59"/>
<reference evidence="2" key="1">
    <citation type="submission" date="2025-08" db="UniProtKB">
        <authorList>
            <consortium name="RefSeq"/>
        </authorList>
    </citation>
    <scope>IDENTIFICATION</scope>
    <source>
        <tissue evidence="2">Muscle</tissue>
    </source>
</reference>
<dbReference type="Proteomes" id="UP001155660">
    <property type="component" value="Chromosome B22"/>
</dbReference>
<dbReference type="OrthoDB" id="10057688at2759"/>
<gene>
    <name evidence="2" type="primary">LOC122141618</name>
</gene>
<accession>A0A9Q9XP59</accession>
<name>A0A9Q9XP59_CYPCA</name>
<protein>
    <submittedName>
        <fullName evidence="2">Uncharacterized protein LOC122141618</fullName>
    </submittedName>
</protein>
<evidence type="ECO:0000313" key="2">
    <source>
        <dbReference type="RefSeq" id="XP_042605447.1"/>
    </source>
</evidence>
<feature type="region of interest" description="Disordered" evidence="1">
    <location>
        <begin position="207"/>
        <end position="238"/>
    </location>
</feature>